<evidence type="ECO:0000256" key="6">
    <source>
        <dbReference type="ARBA" id="ARBA00023136"/>
    </source>
</evidence>
<keyword evidence="4 7" id="KW-0812">Transmembrane</keyword>
<protein>
    <submittedName>
        <fullName evidence="8">Uncharacterized protein</fullName>
    </submittedName>
</protein>
<evidence type="ECO:0000256" key="7">
    <source>
        <dbReference type="SAM" id="Phobius"/>
    </source>
</evidence>
<comment type="similarity">
    <text evidence="2">Belongs to the TMEM8 family.</text>
</comment>
<dbReference type="AlphaFoldDB" id="A0A388M1C6"/>
<evidence type="ECO:0000313" key="9">
    <source>
        <dbReference type="Proteomes" id="UP000265515"/>
    </source>
</evidence>
<organism evidence="8 9">
    <name type="scientific">Chara braunii</name>
    <name type="common">Braun's stonewort</name>
    <dbReference type="NCBI Taxonomy" id="69332"/>
    <lineage>
        <taxon>Eukaryota</taxon>
        <taxon>Viridiplantae</taxon>
        <taxon>Streptophyta</taxon>
        <taxon>Charophyceae</taxon>
        <taxon>Charales</taxon>
        <taxon>Characeae</taxon>
        <taxon>Chara</taxon>
    </lineage>
</organism>
<keyword evidence="9" id="KW-1185">Reference proteome</keyword>
<dbReference type="Gramene" id="GBG88279">
    <property type="protein sequence ID" value="GBG88279"/>
    <property type="gene ID" value="CBR_g46845"/>
</dbReference>
<evidence type="ECO:0000256" key="1">
    <source>
        <dbReference type="ARBA" id="ARBA00004651"/>
    </source>
</evidence>
<dbReference type="Proteomes" id="UP000265515">
    <property type="component" value="Unassembled WGS sequence"/>
</dbReference>
<evidence type="ECO:0000256" key="2">
    <source>
        <dbReference type="ARBA" id="ARBA00005542"/>
    </source>
</evidence>
<feature type="transmembrane region" description="Helical" evidence="7">
    <location>
        <begin position="104"/>
        <end position="121"/>
    </location>
</feature>
<comment type="subcellular location">
    <subcellularLocation>
        <location evidence="1">Cell membrane</location>
        <topology evidence="1">Multi-pass membrane protein</topology>
    </subcellularLocation>
</comment>
<evidence type="ECO:0000256" key="5">
    <source>
        <dbReference type="ARBA" id="ARBA00022989"/>
    </source>
</evidence>
<feature type="transmembrane region" description="Helical" evidence="7">
    <location>
        <begin position="133"/>
        <end position="151"/>
    </location>
</feature>
<proteinExistence type="inferred from homology"/>
<feature type="transmembrane region" description="Helical" evidence="7">
    <location>
        <begin position="163"/>
        <end position="181"/>
    </location>
</feature>
<feature type="transmembrane region" description="Helical" evidence="7">
    <location>
        <begin position="21"/>
        <end position="39"/>
    </location>
</feature>
<feature type="transmembrane region" description="Helical" evidence="7">
    <location>
        <begin position="193"/>
        <end position="211"/>
    </location>
</feature>
<dbReference type="EMBL" id="BFEA01000662">
    <property type="protein sequence ID" value="GBG88279.1"/>
    <property type="molecule type" value="Genomic_DNA"/>
</dbReference>
<reference evidence="8 9" key="1">
    <citation type="journal article" date="2018" name="Cell">
        <title>The Chara Genome: Secondary Complexity and Implications for Plant Terrestrialization.</title>
        <authorList>
            <person name="Nishiyama T."/>
            <person name="Sakayama H."/>
            <person name="Vries J.D."/>
            <person name="Buschmann H."/>
            <person name="Saint-Marcoux D."/>
            <person name="Ullrich K.K."/>
            <person name="Haas F.B."/>
            <person name="Vanderstraeten L."/>
            <person name="Becker D."/>
            <person name="Lang D."/>
            <person name="Vosolsobe S."/>
            <person name="Rombauts S."/>
            <person name="Wilhelmsson P.K.I."/>
            <person name="Janitza P."/>
            <person name="Kern R."/>
            <person name="Heyl A."/>
            <person name="Rumpler F."/>
            <person name="Villalobos L.I.A.C."/>
            <person name="Clay J.M."/>
            <person name="Skokan R."/>
            <person name="Toyoda A."/>
            <person name="Suzuki Y."/>
            <person name="Kagoshima H."/>
            <person name="Schijlen E."/>
            <person name="Tajeshwar N."/>
            <person name="Catarino B."/>
            <person name="Hetherington A.J."/>
            <person name="Saltykova A."/>
            <person name="Bonnot C."/>
            <person name="Breuninger H."/>
            <person name="Symeonidi A."/>
            <person name="Radhakrishnan G.V."/>
            <person name="Van Nieuwerburgh F."/>
            <person name="Deforce D."/>
            <person name="Chang C."/>
            <person name="Karol K.G."/>
            <person name="Hedrich R."/>
            <person name="Ulvskov P."/>
            <person name="Glockner G."/>
            <person name="Delwiche C.F."/>
            <person name="Petrasek J."/>
            <person name="Van de Peer Y."/>
            <person name="Friml J."/>
            <person name="Beilby M."/>
            <person name="Dolan L."/>
            <person name="Kohara Y."/>
            <person name="Sugano S."/>
            <person name="Fujiyama A."/>
            <person name="Delaux P.-M."/>
            <person name="Quint M."/>
            <person name="TheiBen G."/>
            <person name="Hagemann M."/>
            <person name="Harholt J."/>
            <person name="Dunand C."/>
            <person name="Zachgo S."/>
            <person name="Langdale J."/>
            <person name="Maumus F."/>
            <person name="Straeten D.V.D."/>
            <person name="Gould S.B."/>
            <person name="Rensing S.A."/>
        </authorList>
    </citation>
    <scope>NUCLEOTIDE SEQUENCE [LARGE SCALE GENOMIC DNA]</scope>
    <source>
        <strain evidence="8 9">S276</strain>
    </source>
</reference>
<keyword evidence="5 7" id="KW-1133">Transmembrane helix</keyword>
<accession>A0A388M1C6</accession>
<dbReference type="GO" id="GO:0005886">
    <property type="term" value="C:plasma membrane"/>
    <property type="evidence" value="ECO:0007669"/>
    <property type="project" value="UniProtKB-SubCell"/>
</dbReference>
<keyword evidence="3" id="KW-1003">Cell membrane</keyword>
<dbReference type="Pfam" id="PF12036">
    <property type="entry name" value="DUF3522"/>
    <property type="match status" value="1"/>
</dbReference>
<dbReference type="InterPro" id="IPR021910">
    <property type="entry name" value="NGX6/PGAP6/MYMK"/>
</dbReference>
<keyword evidence="6 7" id="KW-0472">Membrane</keyword>
<sequence>MQVPRRWSWSDGATAFDCCRKIFVMGTMFVLLPAAFLHFRGLDFEPTVSLMHIISSIHYHYVQDMDNPRAVTRRHETLMVLDYFWAHLDVCSCFVYLSGIQSRYLRAMAYMSFVYGLIALLTSKDRKRRQQHLAALVLGGGCSLLVGRYLLTGEAPRIKWSGLPIPFLLFGYAAYNFFILQEKHPNMYWLHHGLWHITGNATLLALIHLKYVNE</sequence>
<evidence type="ECO:0000256" key="4">
    <source>
        <dbReference type="ARBA" id="ARBA00022692"/>
    </source>
</evidence>
<evidence type="ECO:0000256" key="3">
    <source>
        <dbReference type="ARBA" id="ARBA00022475"/>
    </source>
</evidence>
<comment type="caution">
    <text evidence="8">The sequence shown here is derived from an EMBL/GenBank/DDBJ whole genome shotgun (WGS) entry which is preliminary data.</text>
</comment>
<evidence type="ECO:0000313" key="8">
    <source>
        <dbReference type="EMBL" id="GBG88279.1"/>
    </source>
</evidence>
<name>A0A388M1C6_CHABU</name>
<gene>
    <name evidence="8" type="ORF">CBR_g46845</name>
</gene>